<comment type="caution">
    <text evidence="2">The sequence shown here is derived from an EMBL/GenBank/DDBJ whole genome shotgun (WGS) entry which is preliminary data.</text>
</comment>
<feature type="compositionally biased region" description="Low complexity" evidence="1">
    <location>
        <begin position="77"/>
        <end position="120"/>
    </location>
</feature>
<gene>
    <name evidence="2" type="ORF">VKT23_008052</name>
</gene>
<dbReference type="EMBL" id="JBANRG010000011">
    <property type="protein sequence ID" value="KAK7462453.1"/>
    <property type="molecule type" value="Genomic_DNA"/>
</dbReference>
<accession>A0ABR1JJ50</accession>
<evidence type="ECO:0000313" key="3">
    <source>
        <dbReference type="Proteomes" id="UP001498398"/>
    </source>
</evidence>
<sequence length="138" mass="14302">MSVNDISLLYPSSKFSPFKLQFFTVLIVSLPSLAAPVVKAEDLEISSSPSRDRRQALVSRDNEDLVDARSNFIVDPSSQGCKSSASSSSDGEGSASASASSSSQDQDCNADASANSSNGANEEDSPAPVDNESSSSNS</sequence>
<proteinExistence type="predicted"/>
<evidence type="ECO:0000256" key="1">
    <source>
        <dbReference type="SAM" id="MobiDB-lite"/>
    </source>
</evidence>
<feature type="compositionally biased region" description="Basic and acidic residues" evidence="1">
    <location>
        <begin position="50"/>
        <end position="67"/>
    </location>
</feature>
<evidence type="ECO:0000313" key="2">
    <source>
        <dbReference type="EMBL" id="KAK7462453.1"/>
    </source>
</evidence>
<feature type="region of interest" description="Disordered" evidence="1">
    <location>
        <begin position="40"/>
        <end position="138"/>
    </location>
</feature>
<keyword evidence="3" id="KW-1185">Reference proteome</keyword>
<organism evidence="2 3">
    <name type="scientific">Marasmiellus scandens</name>
    <dbReference type="NCBI Taxonomy" id="2682957"/>
    <lineage>
        <taxon>Eukaryota</taxon>
        <taxon>Fungi</taxon>
        <taxon>Dikarya</taxon>
        <taxon>Basidiomycota</taxon>
        <taxon>Agaricomycotina</taxon>
        <taxon>Agaricomycetes</taxon>
        <taxon>Agaricomycetidae</taxon>
        <taxon>Agaricales</taxon>
        <taxon>Marasmiineae</taxon>
        <taxon>Omphalotaceae</taxon>
        <taxon>Marasmiellus</taxon>
    </lineage>
</organism>
<dbReference type="Proteomes" id="UP001498398">
    <property type="component" value="Unassembled WGS sequence"/>
</dbReference>
<protein>
    <submittedName>
        <fullName evidence="2">Uncharacterized protein</fullName>
    </submittedName>
</protein>
<reference evidence="2 3" key="1">
    <citation type="submission" date="2024-01" db="EMBL/GenBank/DDBJ databases">
        <title>A draft genome for the cacao thread blight pathogen Marasmiellus scandens.</title>
        <authorList>
            <person name="Baruah I.K."/>
            <person name="Leung J."/>
            <person name="Bukari Y."/>
            <person name="Amoako-Attah I."/>
            <person name="Meinhardt L.W."/>
            <person name="Bailey B.A."/>
            <person name="Cohen S.P."/>
        </authorList>
    </citation>
    <scope>NUCLEOTIDE SEQUENCE [LARGE SCALE GENOMIC DNA]</scope>
    <source>
        <strain evidence="2 3">GH-19</strain>
    </source>
</reference>
<name>A0ABR1JJ50_9AGAR</name>